<evidence type="ECO:0000313" key="3">
    <source>
        <dbReference type="Proteomes" id="UP001298424"/>
    </source>
</evidence>
<proteinExistence type="predicted"/>
<keyword evidence="1" id="KW-0732">Signal</keyword>
<evidence type="ECO:0000313" key="2">
    <source>
        <dbReference type="EMBL" id="MCG6503580.1"/>
    </source>
</evidence>
<dbReference type="PANTHER" id="PTHR40590">
    <property type="entry name" value="CYTOPLASMIC PROTEIN-RELATED"/>
    <property type="match status" value="1"/>
</dbReference>
<evidence type="ECO:0000256" key="1">
    <source>
        <dbReference type="SAM" id="SignalP"/>
    </source>
</evidence>
<dbReference type="CDD" id="cd14789">
    <property type="entry name" value="Tiki"/>
    <property type="match status" value="1"/>
</dbReference>
<protein>
    <submittedName>
        <fullName evidence="2">TraB/GumN family protein</fullName>
    </submittedName>
</protein>
<feature type="signal peptide" evidence="1">
    <location>
        <begin position="1"/>
        <end position="23"/>
    </location>
</feature>
<dbReference type="EMBL" id="JAKOOW010000014">
    <property type="protein sequence ID" value="MCG6503580.1"/>
    <property type="molecule type" value="Genomic_DNA"/>
</dbReference>
<gene>
    <name evidence="2" type="ORF">MB824_03590</name>
</gene>
<organism evidence="2 3">
    <name type="scientific">Kingella pumchi</name>
    <dbReference type="NCBI Taxonomy" id="2779506"/>
    <lineage>
        <taxon>Bacteria</taxon>
        <taxon>Pseudomonadati</taxon>
        <taxon>Pseudomonadota</taxon>
        <taxon>Betaproteobacteria</taxon>
        <taxon>Neisseriales</taxon>
        <taxon>Neisseriaceae</taxon>
        <taxon>Kingella</taxon>
    </lineage>
</organism>
<dbReference type="InterPro" id="IPR002816">
    <property type="entry name" value="TraB/PrgY/GumN_fam"/>
</dbReference>
<accession>A0ABS9NLB1</accession>
<dbReference type="RefSeq" id="WP_238746046.1">
    <property type="nucleotide sequence ID" value="NZ_JAKOOW010000014.1"/>
</dbReference>
<feature type="chain" id="PRO_5046309395" evidence="1">
    <location>
        <begin position="24"/>
        <end position="327"/>
    </location>
</feature>
<comment type="caution">
    <text evidence="2">The sequence shown here is derived from an EMBL/GenBank/DDBJ whole genome shotgun (WGS) entry which is preliminary data.</text>
</comment>
<dbReference type="PANTHER" id="PTHR40590:SF1">
    <property type="entry name" value="CYTOPLASMIC PROTEIN"/>
    <property type="match status" value="1"/>
</dbReference>
<dbReference type="InterPro" id="IPR047111">
    <property type="entry name" value="YbaP-like"/>
</dbReference>
<reference evidence="2 3" key="1">
    <citation type="submission" date="2022-02" db="EMBL/GenBank/DDBJ databases">
        <title>Genome sequence data of Kingella unionensis sp. nov. strain CICC 24913 (CCUG 75125).</title>
        <authorList>
            <person name="Xiao M."/>
        </authorList>
    </citation>
    <scope>NUCLEOTIDE SEQUENCE [LARGE SCALE GENOMIC DNA]</scope>
    <source>
        <strain evidence="2 3">CICC 24913</strain>
    </source>
</reference>
<sequence length="327" mass="36171">MSAVFSRFTCFFACLLLPFAAAADSVRDGSFLWCATRDGAPVSYLAGTVHVGKDGNKLPPLFQAALARSRVLVVENTGILPPSYRRRYPAEQQLIASMLHADEPLSATLGAKRMARVRSFVQPGSHAAAASVLQPESKTAPGVAGFFFSLLLLPEGYGYGNGIDVLMAGEARRLDKEFLALESEADVLKLLHRLPADKVGRLLDAQMDEAAEGRREIRAVLDAYYGGRVRQLLPLLDPDRSNRTSRRLSRADRAFWRHHGAEEMLAGRNRIWLERLDILLPRESHTVAVGTAHLFGRDGLLQSLERRGWRVRQVLDEKDLSCGQPES</sequence>
<dbReference type="Pfam" id="PF01963">
    <property type="entry name" value="TraB_PrgY_gumN"/>
    <property type="match status" value="1"/>
</dbReference>
<dbReference type="Proteomes" id="UP001298424">
    <property type="component" value="Unassembled WGS sequence"/>
</dbReference>
<keyword evidence="3" id="KW-1185">Reference proteome</keyword>
<name>A0ABS9NLB1_9NEIS</name>